<sequence>MDILSVGKRIGLTFMEMNDLRIRDLFDLVKSYAGGREDEPRNANQSDIEAFYGR</sequence>
<dbReference type="EMBL" id="BJON01000020">
    <property type="protein sequence ID" value="GED71362.1"/>
    <property type="molecule type" value="Genomic_DNA"/>
</dbReference>
<proteinExistence type="predicted"/>
<dbReference type="RefSeq" id="WP_162839552.1">
    <property type="nucleotide sequence ID" value="NZ_BJON01000020.1"/>
</dbReference>
<dbReference type="Proteomes" id="UP000319578">
    <property type="component" value="Unassembled WGS sequence"/>
</dbReference>
<gene>
    <name evidence="2" type="ORF">BRE01_50640</name>
</gene>
<reference evidence="2 3" key="1">
    <citation type="submission" date="2019-06" db="EMBL/GenBank/DDBJ databases">
        <title>Whole genome shotgun sequence of Brevibacillus reuszeri NBRC 15719.</title>
        <authorList>
            <person name="Hosoyama A."/>
            <person name="Uohara A."/>
            <person name="Ohji S."/>
            <person name="Ichikawa N."/>
        </authorList>
    </citation>
    <scope>NUCLEOTIDE SEQUENCE [LARGE SCALE GENOMIC DNA]</scope>
    <source>
        <strain evidence="2 3">NBRC 15719</strain>
    </source>
</reference>
<feature type="region of interest" description="Disordered" evidence="1">
    <location>
        <begin position="35"/>
        <end position="54"/>
    </location>
</feature>
<evidence type="ECO:0000313" key="2">
    <source>
        <dbReference type="EMBL" id="GED71362.1"/>
    </source>
</evidence>
<evidence type="ECO:0000313" key="3">
    <source>
        <dbReference type="Proteomes" id="UP000319578"/>
    </source>
</evidence>
<organism evidence="2 3">
    <name type="scientific">Brevibacillus reuszeri</name>
    <dbReference type="NCBI Taxonomy" id="54915"/>
    <lineage>
        <taxon>Bacteria</taxon>
        <taxon>Bacillati</taxon>
        <taxon>Bacillota</taxon>
        <taxon>Bacilli</taxon>
        <taxon>Bacillales</taxon>
        <taxon>Paenibacillaceae</taxon>
        <taxon>Brevibacillus</taxon>
    </lineage>
</organism>
<evidence type="ECO:0000256" key="1">
    <source>
        <dbReference type="SAM" id="MobiDB-lite"/>
    </source>
</evidence>
<accession>A0ABQ0TTV9</accession>
<protein>
    <submittedName>
        <fullName evidence="2">Uncharacterized protein</fullName>
    </submittedName>
</protein>
<comment type="caution">
    <text evidence="2">The sequence shown here is derived from an EMBL/GenBank/DDBJ whole genome shotgun (WGS) entry which is preliminary data.</text>
</comment>
<name>A0ABQ0TTV9_9BACL</name>
<keyword evidence="3" id="KW-1185">Reference proteome</keyword>